<dbReference type="EMBL" id="QAYG01000016">
    <property type="protein sequence ID" value="PTW53562.1"/>
    <property type="molecule type" value="Genomic_DNA"/>
</dbReference>
<feature type="domain" description="Helicase ATP-binding" evidence="4">
    <location>
        <begin position="3025"/>
        <end position="3297"/>
    </location>
</feature>
<evidence type="ECO:0000259" key="4">
    <source>
        <dbReference type="SMART" id="SM00487"/>
    </source>
</evidence>
<feature type="region of interest" description="Disordered" evidence="3">
    <location>
        <begin position="193"/>
        <end position="223"/>
    </location>
</feature>
<dbReference type="SMART" id="SM00487">
    <property type="entry name" value="DEXDc"/>
    <property type="match status" value="1"/>
</dbReference>
<dbReference type="InterPro" id="IPR029063">
    <property type="entry name" value="SAM-dependent_MTases_sf"/>
</dbReference>
<feature type="region of interest" description="Disordered" evidence="3">
    <location>
        <begin position="1"/>
        <end position="39"/>
    </location>
</feature>
<feature type="coiled-coil region" evidence="2">
    <location>
        <begin position="3147"/>
        <end position="3195"/>
    </location>
</feature>
<proteinExistence type="inferred from homology"/>
<feature type="compositionally biased region" description="Basic and acidic residues" evidence="3">
    <location>
        <begin position="859"/>
        <end position="880"/>
    </location>
</feature>
<dbReference type="GO" id="GO:0016787">
    <property type="term" value="F:hydrolase activity"/>
    <property type="evidence" value="ECO:0007669"/>
    <property type="project" value="InterPro"/>
</dbReference>
<feature type="compositionally biased region" description="Low complexity" evidence="3">
    <location>
        <begin position="692"/>
        <end position="703"/>
    </location>
</feature>
<dbReference type="PROSITE" id="PS00092">
    <property type="entry name" value="N6_MTASE"/>
    <property type="match status" value="1"/>
</dbReference>
<dbReference type="InterPro" id="IPR011639">
    <property type="entry name" value="MethylTrfase_TaqI-like_dom"/>
</dbReference>
<dbReference type="InterPro" id="IPR041595">
    <property type="entry name" value="Inorganic_Pase"/>
</dbReference>
<dbReference type="SUPFAM" id="SSF53955">
    <property type="entry name" value="Lysozyme-like"/>
    <property type="match status" value="1"/>
</dbReference>
<dbReference type="Pfam" id="PF18823">
    <property type="entry name" value="InPase"/>
    <property type="match status" value="1"/>
</dbReference>
<dbReference type="InterPro" id="IPR014001">
    <property type="entry name" value="Helicase_ATP-bd"/>
</dbReference>
<feature type="region of interest" description="Disordered" evidence="3">
    <location>
        <begin position="858"/>
        <end position="963"/>
    </location>
</feature>
<dbReference type="NCBIfam" id="NF032893">
    <property type="entry name" value="tail-700"/>
    <property type="match status" value="1"/>
</dbReference>
<feature type="region of interest" description="Disordered" evidence="3">
    <location>
        <begin position="2086"/>
        <end position="2240"/>
    </location>
</feature>
<keyword evidence="2" id="KW-0175">Coiled coil</keyword>
<dbReference type="GO" id="GO:0003677">
    <property type="term" value="F:DNA binding"/>
    <property type="evidence" value="ECO:0007669"/>
    <property type="project" value="InterPro"/>
</dbReference>
<dbReference type="InterPro" id="IPR041639">
    <property type="entry name" value="LPD39"/>
</dbReference>
<comment type="caution">
    <text evidence="5">The sequence shown here is derived from an EMBL/GenBank/DDBJ whole genome shotgun (WGS) entry which is preliminary data.</text>
</comment>
<reference evidence="5 6" key="1">
    <citation type="submission" date="2018-04" db="EMBL/GenBank/DDBJ databases">
        <title>Genomic Encyclopedia of Archaeal and Bacterial Type Strains, Phase II (KMG-II): from individual species to whole genera.</title>
        <authorList>
            <person name="Goeker M."/>
        </authorList>
    </citation>
    <scope>NUCLEOTIDE SEQUENCE [LARGE SCALE GENOMIC DNA]</scope>
    <source>
        <strain evidence="5 6">DSM 23382</strain>
    </source>
</reference>
<evidence type="ECO:0000256" key="2">
    <source>
        <dbReference type="SAM" id="Coils"/>
    </source>
</evidence>
<dbReference type="Gene3D" id="3.40.50.300">
    <property type="entry name" value="P-loop containing nucleotide triphosphate hydrolases"/>
    <property type="match status" value="2"/>
</dbReference>
<feature type="region of interest" description="Disordered" evidence="3">
    <location>
        <begin position="1187"/>
        <end position="1206"/>
    </location>
</feature>
<feature type="coiled-coil region" evidence="2">
    <location>
        <begin position="306"/>
        <end position="333"/>
    </location>
</feature>
<feature type="compositionally biased region" description="Basic and acidic residues" evidence="3">
    <location>
        <begin position="2186"/>
        <end position="2211"/>
    </location>
</feature>
<dbReference type="InterPro" id="IPR006935">
    <property type="entry name" value="Helicase/UvrB_N"/>
</dbReference>
<dbReference type="Pfam" id="PF01464">
    <property type="entry name" value="SLT"/>
    <property type="match status" value="1"/>
</dbReference>
<feature type="compositionally biased region" description="Basic and acidic residues" evidence="3">
    <location>
        <begin position="2122"/>
        <end position="2131"/>
    </location>
</feature>
<feature type="compositionally biased region" description="Basic and acidic residues" evidence="3">
    <location>
        <begin position="897"/>
        <end position="907"/>
    </location>
</feature>
<dbReference type="InterPro" id="IPR023346">
    <property type="entry name" value="Lysozyme-like_dom_sf"/>
</dbReference>
<dbReference type="PANTHER" id="PTHR41313">
    <property type="entry name" value="ADENINE-SPECIFIC METHYLTRANSFERASE"/>
    <property type="match status" value="1"/>
</dbReference>
<feature type="region of interest" description="Disordered" evidence="3">
    <location>
        <begin position="680"/>
        <end position="746"/>
    </location>
</feature>
<protein>
    <submittedName>
        <fullName evidence="5">N12 class adenine-specific DNA methylase</fullName>
    </submittedName>
</protein>
<feature type="compositionally biased region" description="Low complexity" evidence="3">
    <location>
        <begin position="2104"/>
        <end position="2115"/>
    </location>
</feature>
<sequence>MPASSDLPRNPLDLLFGDDNSGPAPASGDGRRQRRDGGTSVRSIIADAANRYGVPADGLARIAQIESSLNPAARNGRSSAGGLFQFIDSTARQYGLRDKFDPYEASDAGARLYRDNANGLKRALGHEPTVGEVYLAHQQGLGGALKLLTHPDAKAVDIVGAKAVRNNGGTADMTAADFANLWMRKATGPGGTYDRKVARSTSDDGVDPADMNNPFPSPAAESVEAAPRQSVRADTMMPITGIDLSQTGADGTAVTADAQAMYAGPMVAPEPQTGDDGAIVIDENYQPTGAMAFGLAGRGNAIDTAAAQARAQAEAAEQERQRQKREAETAVYNRKVEKFAEGLGNPERYALIDEADLPEWQKRWQEENQSSGRGGDFWKNLGTGALATWKAVNNAEHTIRSYLPGGDTYNEAQEQAERDFFGAPVDTAIGDMIAKNEAALSPEGKKAAKETVFDDDSWKLGDALSDPDWYLRQIAQSAAPMAMSMGPSALLARGSFATALASGASREAAAAAAARTATVAGGISEGIIGGAQSADSLREAIAAIPRDQLLQSDAVKSMIEEGMSPDDAINALSNDVQLQAFVTAGVTTGLFGGMGDRALAKIIAEGVGGGIVRRSVRGAARGVVGEGLLEELPQNVTQQISENAAKRRIDPNQSLTEGVGEQAVAGTVVGGVMGGALGGAGAAMRPARSDAPDAAPDAPDAADPTPPPATDTAATGPIGQAVRYAEQEQTRRAGGATDTGIDGKYRPGTTVGVDIGDGTALMGTVQGYEGDDAIVMDTGTGELFQIPHAQLKRVALAPDEITSTSGMPPEQAAPSQPVGTIRVYHSGSRGDGDSGRWVSTDRRYASDYRRDLPLYYLDLPRDDPRVNHPDYPEQSIERGHTFNFELTPAEAARLTKIPREPRQKRDNTPLPEQSNDPALEPQPETPGQTTSEGAPAPGTQKPATARFPHAPEPGARVIVTGPDGNRFPARILSYEEGATEAHVRDDKGREFQAPLDALTVSNQTKAQVEAEDATRNPPAERETAKLTGTRRRVLGKTVEMPDETHARLFDLGHNRMMDKRLFGASALDVSPAVHAEAERVGKGLGISPEIALTLADDYRFRVERAARNAKSELVQHLPGVNRKMLERVRPTKARPQESETAETSPAQWWDALPEAERADLLKAAQIKRAPKTPFNAFSKAIQKKIGRMQPAPEDAPVEDKTPEPATPIDTAAAQAATSPTNDLPEPSDAQREAGNYQHGHIKVAGLDISVEHPAGSTRTGTGRNGQKWSTRMDDHYGYIKGTKDNDGEHLDAYVKAGAGDDFVDGSPAFVVDQKRSDGSFDEHKVMLGYPARLSAEQAYLDHTGHPSEAPTVTQTTLGQLKDWIAHGDMSKPFADAGKRFQLPSTAPEHLHNEGRPLDRDKTYPKPEKGRETTDSGELAGDVVSLTMPVKDFKEVTDEWANLFADPDKRVVTDHRAKSEPVRTPAGARKIIDGWKDDAKKQREEHAFDNSQRTILSLFDYTGQWSQPYEDAGYNVIRFDIQHGDDVMDFSAQYFIDNHDVGDVYGILAATPCTDFASSGSRHFSVKDRDGRTEASKALVFQTLRTIEFFRPKFWALENPVGRIEKLTGLPQARMTFEPYHFGAPYTKKTMLWGKFNAELPLAVVEPTEGSKMHAKYGGKSLRTKNARSETPEGFACAFFKANNYVDLPALARLTGDYPEASGAVRAAYQAGIPEAEIRDAIENAYGNYEYTEARSILARMVAGRRPTPPRTTEKAPKPVKQETAEAKVAPEPQEIATEKSPAQQAAREGAPAPASEGGKAPDASLFANNKLFTADAVEKARARLRAKMRQLNAGFDPELAADGMVIAGAYIEAGVRSFADFAKRMTDDFGDHIKPYLLSFWESARSYPDLDNAGMTSAAESADLHAKLMAENTTKPNPAVGVVTEAPKTRKPRKGKAKDRRLQGDYGVDHIDAYSDEGEAAKAAFLKDARGYLKAVGDQLEAAGFITPSTSKGRRMKAVNVNESGVAGSGDVTLAMRHPETGANVYAHIGEAALRGVVPMSPSGVAIMYRASTKPGDTYATDARSVNRWAPVDLTADELADKIQQEARAQVTSAAPHRKESGNELEGTGAGALAGVPAEAVRGTEDERETGRSAGRGSQPDASGSGAARSERVQPGRSVPDDEGAVSVSAGRREGPAREQPVLNEGSERSGSEGQKDARRVAGDRPRKAETPHISATESKVESAATPAQNIPSNYTLTDADEIGQGGAKTKFKANIEAIKIVRKVTEENRPATAQEQAKLAKWVGWGGLSAAFYREDGTVPKGWEKEAKQLKELLTADEYAAAAASTRNAHYTSPEIVKAIWAVAERLGFKGGRVLEPSVGSGNFLGFMPGNVKSATHVTGVELDAITGTVAKALYPDHNIQAPKGFQTLSVPDGYFDLAIGNPPFGSERLYDAERRSLNSLSIHNYFFAKSVAGLRPGGVLAMVITNSFLDAGAAKARAMIAEQAEFIGAIRLPNNAFAKNAGTEVTTDIVILRKLPEDRAQDDESTNKQWLEIGEYTDKNGNKVPLNRYFIEHPEMMLGDFGAYGTMYGPGEPALIGREGHDLNADLAAALGRLPRNIMPEPGSIAPPEAGAPSAEAADVDVGSFFLDKSGAVHQRLPDRLGEARAQPYEAPNAKAADRVAGMIRIRDAFKRLRVAQIDPAVTDAKLANLRKRLNEVYDAFTADFGPLNLDVNKRLFREDPTWPQLSALEDNFKKGISKAVSDRTGEPQSAPSADKAAVFTKRTQQPYQPPRTAATAQDALAQVLADTGRVDMGAITALYGKSEDEITAELGALIFKAPNGGYETADAYLSGNVKQKLAEAERAAQADPAFRRNVAALSQIQPDDIEPADIDVKPGAPWIPPEHIKAFIAHITETDDPRNTKAIYSKLTGKWELEVPRSTQASDARWATERSSVADALRAAINGTTLQIYDQISRDKRELNQPATEAANEKVARIATEWRNWIWDDDARRNQLARLYNDTFNTTVERRFDGSHLTFPGKVSDDVIKLRPHQSAAVWRTLQSSTTLFDHTVGAGKTFAMIASIMEKRRTGQARKPMITVPNHLVAQWAADFQKLYPGARVLAPSKADFSAANRKRLTARIATGDWDAVIVAHSQFGLLGVSPEIEARFINEQVADIEQSIAELREADGAKSRSVKQMEKQKESLHTKLQKLLDAGRKDQGLYFDELGVDALYVDEFHEFKNLGFATSMQRVGGLGNPAGSKRAADIYMKLHHILAATGGNIVVATGTPLSNSMAEMFTLQRYLGSKVLQQQGISHFDAWARVFGEVVTDWELSPSGQYKMASRFAKFVNIPELMVQYRQFADVITNDDIKRQLAERGQKLNLPEVAGGKPTLIVVKPSPAQLSYIGEGKPGPDGALVYPKGSLVYRAEHLPKGKMQKGADNMLKIMSDARKAALDMRLIYSDAGDYAGSKINRAAAEMKRIYDKWAAQKGTQLVFIDLSTPKKAKAKEKAALEDLIRKADEGDEDAQTKLDNMSPDEFDALNGEFSAYDDLKGKLISLGVPGNEIAFIHDASTDIQKDELFARVRAGRVRFLFGSTPKMGAGTNVQTRLVALHHIDAPWRPSDLEQRDGRIIRQGNMLYDADPDGFRVEILRYATEKTLDARQWQGIETKARFVQQVRKGSVGERSVEDLGGEVASAAEMKAAASGNPLILEEMQTRKKLRTLENQANEHQRQQHRIKRQLSIIDSTLADIAARKDEVEADAKLADEFRAGSFEGTVGGKTFDKHKEFGAALISKMRQATIDGVVSEPQQVGTIGGFSIAIEQAFDNAWDVVLQGSRDHTVPVADITEQDPVGLGRKVANTIGQIATAPVADATQTRQLQDQKPKLEKQIGPWPLQQELEDTTATHRRLIDQLRPQKKATESTPADEAVTPDVAVENKRPDTLTRFPGKQLVAMPVPERDPSVPLKTWAAEAVLEPGRKTGHEHLIAIDDDGAIVAFGTSSLPDFVGLNTELAGAVLNPDRRLVIYHNHPRSTPLSKADLSMLGHPGVYSVWTLGHDGRDTRASLTPASRGFLASNFADPAAAYTSLRDAINAGDAPLRDFLQGEVNDKRLSPALATVIDDNTRVIPVQRAGLIDYTDDTPYDTASIPGLDEVLDAAADTIKEKLYGGKNPRDPGSDRPAKSFRHIAELESVPANLEPVASFRGTEGARETGARYDPRKEGGRLSHVTEGRVIQELKGVLIDWKPPALATIPFNYFPELAQKGMTAVSRYLNKKREMDAYRGRKHEEADKIAGQWLRYSRLGLLGKDKSRAKEISDLMHASTLAGVDPSSADAEMTAKSGYSALHRRYMALPPSGKALFQAVRDAYKAQALELDTILLDNVKKAQEIAQRRARERYQAKLEEIADAGLTGLAKRNAEQDALSAYTAEKNRSLWSGKARITRLRQSFEQSRVPAPYFPLGRFGQYFVTIRDRSGAVVSFSRFEKSADQQRFLKEARRDKLGATIEHGRLQSNDSTKSMMDPRMVAEIEELLGGSGVDPDLMDQIWQRYLETLPDISMRKRYIHRKGTAGYHDDALRVFSSHMFHASHQMARAKFGLDMQELVNETFDQARREDNQEAAMALANELDKRHRWVMNPTGSSVAQTMTSTAFVWYLAGSPASAMVNLSQTGIMGVPILGARFGGVLKATRALVRASLDAVRGKGSVAGAALTADERRAMEVFDQSGLIDRTRSHDLAGVGNTGIDYSPLRARVMSVISWAFHRAEVANREITAMAAYRLAREAGNTHDAAVDLAHEMTWKTHFDYSNSSRPRALQNDVAKVALVFRQFQINMLYRIFRDAYQSFKGDTPQARREARYQLAGVSGMIALMGGLTGSIGYNLIMGLASMVFGDDDDPVDFETRFKADVVDVLGPELGGVVLNGVPGHYLGISLSDRIGMPDLWFRSPYRELEGRDEYYYWLSQSLGATASLAESAWSGLSLIKEGQVARGVEVMAPTAIRNLLKAVRYENEGLVDLRSNQLMSRDQIGTQGVIAQALGFTPAAVAETYDRRNALKNAEHRVKEARQKLINRWALATLTGDDDAKHQALDDIRKFNHSPYHRGVGITSDTLHRSIRTRRSNSARMEDGTLIRNKALNRDLRRELPERVY</sequence>
<dbReference type="Proteomes" id="UP000244081">
    <property type="component" value="Unassembled WGS sequence"/>
</dbReference>
<feature type="compositionally biased region" description="Polar residues" evidence="3">
    <location>
        <begin position="2226"/>
        <end position="2237"/>
    </location>
</feature>
<dbReference type="InterPro" id="IPR027417">
    <property type="entry name" value="P-loop_NTPase"/>
</dbReference>
<dbReference type="InterPro" id="IPR008258">
    <property type="entry name" value="Transglycosylase_SLT_dom_1"/>
</dbReference>
<dbReference type="Gene3D" id="3.40.50.150">
    <property type="entry name" value="Vaccinia Virus protein VP39"/>
    <property type="match status" value="2"/>
</dbReference>
<dbReference type="Gene3D" id="1.10.530.10">
    <property type="match status" value="1"/>
</dbReference>
<keyword evidence="6" id="KW-1185">Reference proteome</keyword>
<dbReference type="InterPro" id="IPR002052">
    <property type="entry name" value="DNA_methylase_N6_adenine_CS"/>
</dbReference>
<dbReference type="OrthoDB" id="9814088at2"/>
<gene>
    <name evidence="5" type="ORF">C8N35_11617</name>
</gene>
<dbReference type="Pfam" id="PF18858">
    <property type="entry name" value="LPD39"/>
    <property type="match status" value="1"/>
</dbReference>
<evidence type="ECO:0000313" key="5">
    <source>
        <dbReference type="EMBL" id="PTW53562.1"/>
    </source>
</evidence>
<dbReference type="GO" id="GO:0032259">
    <property type="term" value="P:methylation"/>
    <property type="evidence" value="ECO:0007669"/>
    <property type="project" value="UniProtKB-KW"/>
</dbReference>
<dbReference type="GO" id="GO:0009007">
    <property type="term" value="F:site-specific DNA-methyltransferase (adenine-specific) activity"/>
    <property type="evidence" value="ECO:0007669"/>
    <property type="project" value="UniProtKB-EC"/>
</dbReference>
<feature type="coiled-coil region" evidence="2">
    <location>
        <begin position="3694"/>
        <end position="3721"/>
    </location>
</feature>
<feature type="region of interest" description="Disordered" evidence="3">
    <location>
        <begin position="1212"/>
        <end position="1232"/>
    </location>
</feature>
<feature type="region of interest" description="Disordered" evidence="3">
    <location>
        <begin position="1385"/>
        <end position="1416"/>
    </location>
</feature>
<organism evidence="5 6">
    <name type="scientific">Breoghania corrubedonensis</name>
    <dbReference type="NCBI Taxonomy" id="665038"/>
    <lineage>
        <taxon>Bacteria</taxon>
        <taxon>Pseudomonadati</taxon>
        <taxon>Pseudomonadota</taxon>
        <taxon>Alphaproteobacteria</taxon>
        <taxon>Hyphomicrobiales</taxon>
        <taxon>Stappiaceae</taxon>
        <taxon>Breoghania</taxon>
    </lineage>
</organism>
<dbReference type="Pfam" id="PF04851">
    <property type="entry name" value="ResIII"/>
    <property type="match status" value="1"/>
</dbReference>
<accession>A0A2T5UPZ7</accession>
<evidence type="ECO:0000256" key="3">
    <source>
        <dbReference type="SAM" id="MobiDB-lite"/>
    </source>
</evidence>
<dbReference type="GO" id="GO:0006304">
    <property type="term" value="P:DNA modification"/>
    <property type="evidence" value="ECO:0007669"/>
    <property type="project" value="InterPro"/>
</dbReference>
<comment type="similarity">
    <text evidence="1">Belongs to the virb1 family.</text>
</comment>
<keyword evidence="5" id="KW-0489">Methyltransferase</keyword>
<dbReference type="Pfam" id="PF07669">
    <property type="entry name" value="Eco57I"/>
    <property type="match status" value="1"/>
</dbReference>
<dbReference type="PRINTS" id="PR00507">
    <property type="entry name" value="N12N6MTFRASE"/>
</dbReference>
<keyword evidence="5" id="KW-0808">Transferase</keyword>
<feature type="compositionally biased region" description="Basic and acidic residues" evidence="3">
    <location>
        <begin position="1388"/>
        <end position="1413"/>
    </location>
</feature>
<feature type="region of interest" description="Disordered" evidence="3">
    <location>
        <begin position="1742"/>
        <end position="1801"/>
    </location>
</feature>
<dbReference type="PANTHER" id="PTHR41313:SF1">
    <property type="entry name" value="DNA METHYLASE ADENINE-SPECIFIC DOMAIN-CONTAINING PROTEIN"/>
    <property type="match status" value="1"/>
</dbReference>
<evidence type="ECO:0000313" key="6">
    <source>
        <dbReference type="Proteomes" id="UP000244081"/>
    </source>
</evidence>
<dbReference type="RefSeq" id="WP_107992085.1">
    <property type="nucleotide sequence ID" value="NZ_QAYG01000016.1"/>
</dbReference>
<feature type="region of interest" description="Disordered" evidence="3">
    <location>
        <begin position="2744"/>
        <end position="2771"/>
    </location>
</feature>
<name>A0A2T5UPZ7_9HYPH</name>
<dbReference type="SUPFAM" id="SSF52540">
    <property type="entry name" value="P-loop containing nucleoside triphosphate hydrolases"/>
    <property type="match status" value="2"/>
</dbReference>
<feature type="compositionally biased region" description="Basic and acidic residues" evidence="3">
    <location>
        <begin position="1751"/>
        <end position="1765"/>
    </location>
</feature>
<feature type="region of interest" description="Disordered" evidence="3">
    <location>
        <begin position="3893"/>
        <end position="3912"/>
    </location>
</feature>
<dbReference type="InterPro" id="IPR052933">
    <property type="entry name" value="DNA_Protect_Modify"/>
</dbReference>
<dbReference type="SUPFAM" id="SSF53335">
    <property type="entry name" value="S-adenosyl-L-methionine-dependent methyltransferases"/>
    <property type="match status" value="2"/>
</dbReference>
<dbReference type="GO" id="GO:0005524">
    <property type="term" value="F:ATP binding"/>
    <property type="evidence" value="ECO:0007669"/>
    <property type="project" value="InterPro"/>
</dbReference>
<evidence type="ECO:0000256" key="1">
    <source>
        <dbReference type="ARBA" id="ARBA00009387"/>
    </source>
</evidence>